<proteinExistence type="inferred from homology"/>
<dbReference type="AlphaFoldDB" id="A0A7Z0EE53"/>
<dbReference type="EMBL" id="JACCFM010000001">
    <property type="protein sequence ID" value="NYJ20006.1"/>
    <property type="molecule type" value="Genomic_DNA"/>
</dbReference>
<dbReference type="InterPro" id="IPR000600">
    <property type="entry name" value="ROK"/>
</dbReference>
<evidence type="ECO:0000313" key="2">
    <source>
        <dbReference type="EMBL" id="NYJ20006.1"/>
    </source>
</evidence>
<keyword evidence="3" id="KW-1185">Reference proteome</keyword>
<evidence type="ECO:0000313" key="3">
    <source>
        <dbReference type="Proteomes" id="UP000537260"/>
    </source>
</evidence>
<reference evidence="2 3" key="1">
    <citation type="submission" date="2020-07" db="EMBL/GenBank/DDBJ databases">
        <title>Sequencing the genomes of 1000 actinobacteria strains.</title>
        <authorList>
            <person name="Klenk H.-P."/>
        </authorList>
    </citation>
    <scope>NUCLEOTIDE SEQUENCE [LARGE SCALE GENOMIC DNA]</scope>
    <source>
        <strain evidence="2 3">LI1</strain>
    </source>
</reference>
<accession>A0A7Z0EE53</accession>
<gene>
    <name evidence="2" type="ORF">HNR05_001797</name>
</gene>
<dbReference type="Gene3D" id="1.10.10.10">
    <property type="entry name" value="Winged helix-like DNA-binding domain superfamily/Winged helix DNA-binding domain"/>
    <property type="match status" value="1"/>
</dbReference>
<dbReference type="PANTHER" id="PTHR18964:SF149">
    <property type="entry name" value="BIFUNCTIONAL UDP-N-ACETYLGLUCOSAMINE 2-EPIMERASE_N-ACETYLMANNOSAMINE KINASE"/>
    <property type="match status" value="1"/>
</dbReference>
<dbReference type="Proteomes" id="UP000537260">
    <property type="component" value="Unassembled WGS sequence"/>
</dbReference>
<dbReference type="GO" id="GO:0016301">
    <property type="term" value="F:kinase activity"/>
    <property type="evidence" value="ECO:0007669"/>
    <property type="project" value="UniProtKB-KW"/>
</dbReference>
<sequence length="371" mass="39210">MVAQTGLSSATVNRLTAALIADRYVMQDGVAPSTGGRPSIVLRYTGAYRVIVAVKVEPGGFIGALVDFDGQIIERIRVDVKLAPAQGLAGETMADGEISEPTRQMRHLIRSLVTLATKRGTPCLAVGIAVPYTVHPDGRMSGTADDGEWTGLTGSDLIDTDFEIPIFVENDANALAVGELHHGVGRITPHFAVLLLARGLGAGVVTNGALYRGSRSAAGEVGYLLLGESSLTQTYPRGGDLETRLGVEALTAEARRRGLDLAATESVTVSEILSRARAGNSIAAAMSEEVLDYVARAVAAICSVLDPEYIVLGEGLDEHADFIIPALEARLDGRIFRVPTIRTAALREDAVLLGTAEMAIRSVSHFTYFAN</sequence>
<keyword evidence="2" id="KW-0418">Kinase</keyword>
<keyword evidence="2" id="KW-0808">Transferase</keyword>
<comment type="caution">
    <text evidence="2">The sequence shown here is derived from an EMBL/GenBank/DDBJ whole genome shotgun (WGS) entry which is preliminary data.</text>
</comment>
<dbReference type="Gene3D" id="3.30.420.40">
    <property type="match status" value="2"/>
</dbReference>
<dbReference type="InterPro" id="IPR036388">
    <property type="entry name" value="WH-like_DNA-bd_sf"/>
</dbReference>
<dbReference type="InterPro" id="IPR043129">
    <property type="entry name" value="ATPase_NBD"/>
</dbReference>
<comment type="similarity">
    <text evidence="1">Belongs to the ROK (NagC/XylR) family.</text>
</comment>
<protein>
    <submittedName>
        <fullName evidence="2">Putative NBD/HSP70 family sugar kinase</fullName>
    </submittedName>
</protein>
<dbReference type="PANTHER" id="PTHR18964">
    <property type="entry name" value="ROK (REPRESSOR, ORF, KINASE) FAMILY"/>
    <property type="match status" value="1"/>
</dbReference>
<organism evidence="2 3">
    <name type="scientific">Glaciibacter psychrotolerans</name>
    <dbReference type="NCBI Taxonomy" id="670054"/>
    <lineage>
        <taxon>Bacteria</taxon>
        <taxon>Bacillati</taxon>
        <taxon>Actinomycetota</taxon>
        <taxon>Actinomycetes</taxon>
        <taxon>Micrococcales</taxon>
        <taxon>Microbacteriaceae</taxon>
        <taxon>Glaciibacter</taxon>
    </lineage>
</organism>
<name>A0A7Z0EE53_9MICO</name>
<dbReference type="Pfam" id="PF00480">
    <property type="entry name" value="ROK"/>
    <property type="match status" value="1"/>
</dbReference>
<evidence type="ECO:0000256" key="1">
    <source>
        <dbReference type="ARBA" id="ARBA00006479"/>
    </source>
</evidence>
<dbReference type="SUPFAM" id="SSF53067">
    <property type="entry name" value="Actin-like ATPase domain"/>
    <property type="match status" value="1"/>
</dbReference>